<feature type="compositionally biased region" description="Gly residues" evidence="10">
    <location>
        <begin position="386"/>
        <end position="397"/>
    </location>
</feature>
<feature type="binding site" evidence="9">
    <location>
        <position position="58"/>
    </location>
    <ligand>
        <name>Zn(2+)</name>
        <dbReference type="ChEBI" id="CHEBI:29105"/>
    </ligand>
</feature>
<dbReference type="PRINTS" id="PR00619">
    <property type="entry name" value="GATAZNFINGER"/>
</dbReference>
<dbReference type="GeneID" id="105361690"/>
<dbReference type="GO" id="GO:0045165">
    <property type="term" value="P:cell fate commitment"/>
    <property type="evidence" value="ECO:0007669"/>
    <property type="project" value="TreeGrafter"/>
</dbReference>
<evidence type="ECO:0000256" key="6">
    <source>
        <dbReference type="ARBA" id="ARBA00023163"/>
    </source>
</evidence>
<dbReference type="SUPFAM" id="SSF57716">
    <property type="entry name" value="Glucocorticoid receptor-like (DNA-binding domain)"/>
    <property type="match status" value="2"/>
</dbReference>
<keyword evidence="7" id="KW-0539">Nucleus</keyword>
<dbReference type="Gene3D" id="3.40.1800.20">
    <property type="match status" value="1"/>
</dbReference>
<protein>
    <submittedName>
        <fullName evidence="14">Box A-binding factor-like</fullName>
    </submittedName>
</protein>
<evidence type="ECO:0000256" key="4">
    <source>
        <dbReference type="ARBA" id="ARBA00022833"/>
    </source>
</evidence>
<dbReference type="GO" id="GO:0005634">
    <property type="term" value="C:nucleus"/>
    <property type="evidence" value="ECO:0007669"/>
    <property type="project" value="UniProtKB-SubCell"/>
</dbReference>
<feature type="region of interest" description="Disordered" evidence="10">
    <location>
        <begin position="331"/>
        <end position="425"/>
    </location>
</feature>
<organism evidence="13 14">
    <name type="scientific">Ceratosolen solmsi marchali</name>
    <dbReference type="NCBI Taxonomy" id="326594"/>
    <lineage>
        <taxon>Eukaryota</taxon>
        <taxon>Metazoa</taxon>
        <taxon>Ecdysozoa</taxon>
        <taxon>Arthropoda</taxon>
        <taxon>Hexapoda</taxon>
        <taxon>Insecta</taxon>
        <taxon>Pterygota</taxon>
        <taxon>Neoptera</taxon>
        <taxon>Endopterygota</taxon>
        <taxon>Hymenoptera</taxon>
        <taxon>Apocrita</taxon>
        <taxon>Proctotrupomorpha</taxon>
        <taxon>Chalcidoidea</taxon>
        <taxon>Agaonidae</taxon>
        <taxon>Agaoninae</taxon>
        <taxon>Ceratosolen</taxon>
    </lineage>
</organism>
<evidence type="ECO:0000256" key="3">
    <source>
        <dbReference type="ARBA" id="ARBA00022771"/>
    </source>
</evidence>
<keyword evidence="3 8" id="KW-0863">Zinc-finger</keyword>
<evidence type="ECO:0000259" key="11">
    <source>
        <dbReference type="PROSITE" id="PS50114"/>
    </source>
</evidence>
<keyword evidence="4 9" id="KW-0862">Zinc</keyword>
<dbReference type="Proteomes" id="UP000695007">
    <property type="component" value="Unplaced"/>
</dbReference>
<dbReference type="InterPro" id="IPR000679">
    <property type="entry name" value="Znf_GATA"/>
</dbReference>
<dbReference type="InterPro" id="IPR013088">
    <property type="entry name" value="Znf_NHR/GATA"/>
</dbReference>
<dbReference type="GO" id="GO:0045944">
    <property type="term" value="P:positive regulation of transcription by RNA polymerase II"/>
    <property type="evidence" value="ECO:0007669"/>
    <property type="project" value="TreeGrafter"/>
</dbReference>
<gene>
    <name evidence="14" type="primary">LOC105361690</name>
</gene>
<evidence type="ECO:0000256" key="1">
    <source>
        <dbReference type="ARBA" id="ARBA00004123"/>
    </source>
</evidence>
<dbReference type="InterPro" id="IPR039355">
    <property type="entry name" value="Transcription_factor_GATA"/>
</dbReference>
<dbReference type="Pfam" id="PF00320">
    <property type="entry name" value="GATA"/>
    <property type="match status" value="1"/>
</dbReference>
<dbReference type="PROSITE" id="PS51915">
    <property type="entry name" value="ZAD"/>
    <property type="match status" value="1"/>
</dbReference>
<dbReference type="PROSITE" id="PS00344">
    <property type="entry name" value="GATA_ZN_FINGER_1"/>
    <property type="match status" value="1"/>
</dbReference>
<feature type="compositionally biased region" description="Acidic residues" evidence="10">
    <location>
        <begin position="197"/>
        <end position="210"/>
    </location>
</feature>
<evidence type="ECO:0000259" key="12">
    <source>
        <dbReference type="PROSITE" id="PS51915"/>
    </source>
</evidence>
<feature type="binding site" evidence="9">
    <location>
        <position position="12"/>
    </location>
    <ligand>
        <name>Zn(2+)</name>
        <dbReference type="ChEBI" id="CHEBI:29105"/>
    </ligand>
</feature>
<keyword evidence="2 9" id="KW-0479">Metal-binding</keyword>
<proteinExistence type="predicted"/>
<feature type="region of interest" description="Disordered" evidence="10">
    <location>
        <begin position="144"/>
        <end position="264"/>
    </location>
</feature>
<evidence type="ECO:0000313" key="13">
    <source>
        <dbReference type="Proteomes" id="UP000695007"/>
    </source>
</evidence>
<keyword evidence="13" id="KW-1185">Reference proteome</keyword>
<feature type="compositionally biased region" description="Low complexity" evidence="10">
    <location>
        <begin position="543"/>
        <end position="555"/>
    </location>
</feature>
<dbReference type="PROSITE" id="PS50114">
    <property type="entry name" value="GATA_ZN_FINGER_2"/>
    <property type="match status" value="1"/>
</dbReference>
<dbReference type="InterPro" id="IPR012934">
    <property type="entry name" value="Znf_AD"/>
</dbReference>
<feature type="compositionally biased region" description="Acidic residues" evidence="10">
    <location>
        <begin position="624"/>
        <end position="641"/>
    </location>
</feature>
<dbReference type="SMART" id="SM00401">
    <property type="entry name" value="ZnF_GATA"/>
    <property type="match status" value="1"/>
</dbReference>
<dbReference type="GO" id="GO:0000981">
    <property type="term" value="F:DNA-binding transcription factor activity, RNA polymerase II-specific"/>
    <property type="evidence" value="ECO:0007669"/>
    <property type="project" value="TreeGrafter"/>
</dbReference>
<dbReference type="GO" id="GO:0000978">
    <property type="term" value="F:RNA polymerase II cis-regulatory region sequence-specific DNA binding"/>
    <property type="evidence" value="ECO:0007669"/>
    <property type="project" value="TreeGrafter"/>
</dbReference>
<dbReference type="AlphaFoldDB" id="A0AAJ6YFR6"/>
<dbReference type="RefSeq" id="XP_011497247.1">
    <property type="nucleotide sequence ID" value="XM_011498945.1"/>
</dbReference>
<evidence type="ECO:0000256" key="9">
    <source>
        <dbReference type="PROSITE-ProRule" id="PRU01263"/>
    </source>
</evidence>
<sequence length="658" mass="72543">MFDVPPKFYELCRLCLSSDGVKLSIFEEEGTQRNFADKILTCLSIAVKDGDSLPPIICHRCVYKLDVLHNFREVSRKSDVILKQYLDYAKQLSSQDELEKSLNNVKSGSELTSLQSFIQLNKTLFNDAPNSPASINQNLLPQTRTHHVEQQSTLHHPQAHQTHPTQRVITEDQAGTGTALEDDTYSNSSDPDRLEIEDRDEDAEESDDGGENGYDMSIGTKRPKLQKNSNSLEGVTCKREGSSSPPGVVSPINRMDTPESNCSDTQVDQETTKLWQALASNRNLEITRTNGDKPNNGFSGEATNLLRSLINNRQIGITAVEAAVAAAAAAAANVSPDGRPSPQIRFYRDTQGTPTDCSILGKRSNIAPHIDTKNTSMDSNPSSPASGGGSGAGGGFGSNRKETKGRRKQSYPSKAPTSPVDYQRQESLEEQAHDFTAWSNKIKRKLQDEQRQSVDQQGVVGGNGSNSVAKKVDMSCTNCGTMTTTIWRRNMKGEMVCNACGLYYKLHGVNRPMTMRRDTIHTRRRRPKGEKPTRHRKKGDGGQQQQQQQQQQQHQEPMDPESADMLAALRRQIQPHLMMAALTTPPQAARGVPQVRGGPLAGAPINFSIPLSSFMMHHVKTEDERQDEADDIDDDGDEENISDVPLNLVATSLAEEAH</sequence>
<dbReference type="Gene3D" id="3.30.50.10">
    <property type="entry name" value="Erythroid Transcription Factor GATA-1, subunit A"/>
    <property type="match status" value="1"/>
</dbReference>
<comment type="subcellular location">
    <subcellularLocation>
        <location evidence="1">Nucleus</location>
    </subcellularLocation>
</comment>
<feature type="binding site" evidence="9">
    <location>
        <position position="61"/>
    </location>
    <ligand>
        <name>Zn(2+)</name>
        <dbReference type="ChEBI" id="CHEBI:29105"/>
    </ligand>
</feature>
<feature type="compositionally biased region" description="Low complexity" evidence="10">
    <location>
        <begin position="155"/>
        <end position="166"/>
    </location>
</feature>
<dbReference type="KEGG" id="csol:105361690"/>
<keyword evidence="6" id="KW-0804">Transcription</keyword>
<name>A0AAJ6YFR6_9HYME</name>
<feature type="compositionally biased region" description="Basic residues" evidence="10">
    <location>
        <begin position="522"/>
        <end position="538"/>
    </location>
</feature>
<feature type="domain" description="GATA-type" evidence="11">
    <location>
        <begin position="470"/>
        <end position="523"/>
    </location>
</feature>
<feature type="binding site" evidence="9">
    <location>
        <position position="15"/>
    </location>
    <ligand>
        <name>Zn(2+)</name>
        <dbReference type="ChEBI" id="CHEBI:29105"/>
    </ligand>
</feature>
<dbReference type="PANTHER" id="PTHR10071">
    <property type="entry name" value="TRANSCRIPTION FACTOR GATA FAMILY MEMBER"/>
    <property type="match status" value="1"/>
</dbReference>
<evidence type="ECO:0000256" key="5">
    <source>
        <dbReference type="ARBA" id="ARBA00023015"/>
    </source>
</evidence>
<evidence type="ECO:0000256" key="10">
    <source>
        <dbReference type="SAM" id="MobiDB-lite"/>
    </source>
</evidence>
<evidence type="ECO:0000256" key="8">
    <source>
        <dbReference type="PROSITE-ProRule" id="PRU00094"/>
    </source>
</evidence>
<evidence type="ECO:0000256" key="2">
    <source>
        <dbReference type="ARBA" id="ARBA00022723"/>
    </source>
</evidence>
<dbReference type="GO" id="GO:0008270">
    <property type="term" value="F:zinc ion binding"/>
    <property type="evidence" value="ECO:0007669"/>
    <property type="project" value="UniProtKB-UniRule"/>
</dbReference>
<keyword evidence="5" id="KW-0805">Transcription regulation</keyword>
<reference evidence="14" key="1">
    <citation type="submission" date="2025-08" db="UniProtKB">
        <authorList>
            <consortium name="RefSeq"/>
        </authorList>
    </citation>
    <scope>IDENTIFICATION</scope>
</reference>
<dbReference type="CDD" id="cd00202">
    <property type="entry name" value="ZnF_GATA"/>
    <property type="match status" value="1"/>
</dbReference>
<feature type="compositionally biased region" description="Low complexity" evidence="10">
    <location>
        <begin position="242"/>
        <end position="251"/>
    </location>
</feature>
<dbReference type="Pfam" id="PF07776">
    <property type="entry name" value="zf-AD"/>
    <property type="match status" value="1"/>
</dbReference>
<dbReference type="GO" id="GO:0000122">
    <property type="term" value="P:negative regulation of transcription by RNA polymerase II"/>
    <property type="evidence" value="ECO:0007669"/>
    <property type="project" value="TreeGrafter"/>
</dbReference>
<evidence type="ECO:0000313" key="14">
    <source>
        <dbReference type="RefSeq" id="XP_011497247.1"/>
    </source>
</evidence>
<dbReference type="FunFam" id="3.30.50.10:FF:000002">
    <property type="entry name" value="Gata transcription factor gatad"/>
    <property type="match status" value="1"/>
</dbReference>
<accession>A0AAJ6YFR6</accession>
<feature type="region of interest" description="Disordered" evidence="10">
    <location>
        <begin position="622"/>
        <end position="658"/>
    </location>
</feature>
<dbReference type="SMART" id="SM00868">
    <property type="entry name" value="zf-AD"/>
    <property type="match status" value="1"/>
</dbReference>
<evidence type="ECO:0000256" key="7">
    <source>
        <dbReference type="ARBA" id="ARBA00023242"/>
    </source>
</evidence>
<dbReference type="PANTHER" id="PTHR10071:SF337">
    <property type="entry name" value="GATA-BINDING FACTOR A"/>
    <property type="match status" value="1"/>
</dbReference>
<feature type="domain" description="ZAD" evidence="12">
    <location>
        <begin position="10"/>
        <end position="85"/>
    </location>
</feature>
<feature type="region of interest" description="Disordered" evidence="10">
    <location>
        <begin position="514"/>
        <end position="561"/>
    </location>
</feature>